<dbReference type="GO" id="GO:0005886">
    <property type="term" value="C:plasma membrane"/>
    <property type="evidence" value="ECO:0007669"/>
    <property type="project" value="UniProtKB-SubCell"/>
</dbReference>
<evidence type="ECO:0000313" key="11">
    <source>
        <dbReference type="RefSeq" id="XP_053538049.1"/>
    </source>
</evidence>
<organism evidence="10 11">
    <name type="scientific">Ictalurus punctatus</name>
    <name type="common">Channel catfish</name>
    <name type="synonym">Silurus punctatus</name>
    <dbReference type="NCBI Taxonomy" id="7998"/>
    <lineage>
        <taxon>Eukaryota</taxon>
        <taxon>Metazoa</taxon>
        <taxon>Chordata</taxon>
        <taxon>Craniata</taxon>
        <taxon>Vertebrata</taxon>
        <taxon>Euteleostomi</taxon>
        <taxon>Actinopterygii</taxon>
        <taxon>Neopterygii</taxon>
        <taxon>Teleostei</taxon>
        <taxon>Ostariophysi</taxon>
        <taxon>Siluriformes</taxon>
        <taxon>Ictaluridae</taxon>
        <taxon>Ictalurus</taxon>
    </lineage>
</organism>
<dbReference type="InterPro" id="IPR013106">
    <property type="entry name" value="Ig_V-set"/>
</dbReference>
<dbReference type="InterPro" id="IPR007110">
    <property type="entry name" value="Ig-like_dom"/>
</dbReference>
<evidence type="ECO:0000256" key="6">
    <source>
        <dbReference type="ARBA" id="ARBA00023157"/>
    </source>
</evidence>
<evidence type="ECO:0000256" key="1">
    <source>
        <dbReference type="ARBA" id="ARBA00004236"/>
    </source>
</evidence>
<keyword evidence="7" id="KW-0325">Glycoprotein</keyword>
<dbReference type="Gene3D" id="2.60.40.10">
    <property type="entry name" value="Immunoglobulins"/>
    <property type="match status" value="4"/>
</dbReference>
<feature type="transmembrane region" description="Helical" evidence="8">
    <location>
        <begin position="639"/>
        <end position="659"/>
    </location>
</feature>
<dbReference type="InterPro" id="IPR003599">
    <property type="entry name" value="Ig_sub"/>
</dbReference>
<evidence type="ECO:0000256" key="7">
    <source>
        <dbReference type="ARBA" id="ARBA00023180"/>
    </source>
</evidence>
<protein>
    <submittedName>
        <fullName evidence="11">Uncharacterized protein LOC108268731</fullName>
    </submittedName>
</protein>
<feature type="domain" description="Ig-like" evidence="9">
    <location>
        <begin position="525"/>
        <end position="637"/>
    </location>
</feature>
<reference evidence="10" key="1">
    <citation type="journal article" date="2016" name="Nat. Commun.">
        <title>The channel catfish genome sequence provides insights into the evolution of scale formation in teleosts.</title>
        <authorList>
            <person name="Liu Z."/>
            <person name="Liu S."/>
            <person name="Yao J."/>
            <person name="Bao L."/>
            <person name="Zhang J."/>
            <person name="Li Y."/>
            <person name="Jiang C."/>
            <person name="Sun L."/>
            <person name="Wang R."/>
            <person name="Zhang Y."/>
            <person name="Zhou T."/>
            <person name="Zeng Q."/>
            <person name="Fu Q."/>
            <person name="Gao S."/>
            <person name="Li N."/>
            <person name="Koren S."/>
            <person name="Jiang Y."/>
            <person name="Zimin A."/>
            <person name="Xu P."/>
            <person name="Phillippy A.M."/>
            <person name="Geng X."/>
            <person name="Song L."/>
            <person name="Sun F."/>
            <person name="Li C."/>
            <person name="Wang X."/>
            <person name="Chen A."/>
            <person name="Jin Y."/>
            <person name="Yuan Z."/>
            <person name="Yang Y."/>
            <person name="Tan S."/>
            <person name="Peatman E."/>
            <person name="Lu J."/>
            <person name="Qin Z."/>
            <person name="Dunham R."/>
            <person name="Li Z."/>
            <person name="Sonstegard T."/>
            <person name="Feng J."/>
            <person name="Danzmann R.G."/>
            <person name="Schroeder S."/>
            <person name="Scheffler B."/>
            <person name="Duke M.V."/>
            <person name="Ballard L."/>
            <person name="Kucuktas H."/>
            <person name="Kaltenboeck L."/>
            <person name="Liu H."/>
            <person name="Armbruster J."/>
            <person name="Xie Y."/>
            <person name="Kirby M.L."/>
            <person name="Tian Y."/>
            <person name="Flanagan M.E."/>
            <person name="Mu W."/>
            <person name="Waldbieser G.C."/>
        </authorList>
    </citation>
    <scope>NUCLEOTIDE SEQUENCE [LARGE SCALE GENOMIC DNA]</scope>
    <source>
        <strain evidence="10">SDA103</strain>
    </source>
</reference>
<dbReference type="Proteomes" id="UP000221080">
    <property type="component" value="Chromosome 8"/>
</dbReference>
<evidence type="ECO:0000256" key="3">
    <source>
        <dbReference type="ARBA" id="ARBA00022729"/>
    </source>
</evidence>
<dbReference type="PANTHER" id="PTHR19433">
    <property type="entry name" value="T-CELL RECEPTOR ALPHA CHAIN V REGION-RELATED"/>
    <property type="match status" value="1"/>
</dbReference>
<feature type="domain" description="Ig-like" evidence="9">
    <location>
        <begin position="406"/>
        <end position="512"/>
    </location>
</feature>
<dbReference type="Pfam" id="PF07686">
    <property type="entry name" value="V-set"/>
    <property type="match status" value="4"/>
</dbReference>
<evidence type="ECO:0000259" key="9">
    <source>
        <dbReference type="PROSITE" id="PS50835"/>
    </source>
</evidence>
<dbReference type="CDD" id="cd00099">
    <property type="entry name" value="IgV"/>
    <property type="match status" value="4"/>
</dbReference>
<evidence type="ECO:0000256" key="4">
    <source>
        <dbReference type="ARBA" id="ARBA00022859"/>
    </source>
</evidence>
<dbReference type="InterPro" id="IPR036179">
    <property type="entry name" value="Ig-like_dom_sf"/>
</dbReference>
<keyword evidence="6" id="KW-1015">Disulfide bond</keyword>
<keyword evidence="4" id="KW-0391">Immunity</keyword>
<dbReference type="SMART" id="SM00409">
    <property type="entry name" value="IG"/>
    <property type="match status" value="4"/>
</dbReference>
<dbReference type="SMART" id="SM00406">
    <property type="entry name" value="IGv"/>
    <property type="match status" value="3"/>
</dbReference>
<gene>
    <name evidence="11" type="primary">LOC108268731</name>
</gene>
<feature type="domain" description="Ig-like" evidence="9">
    <location>
        <begin position="156"/>
        <end position="270"/>
    </location>
</feature>
<comment type="subcellular location">
    <subcellularLocation>
        <location evidence="1">Cell membrane</location>
    </subcellularLocation>
</comment>
<name>A0A9F7TI40_ICTPU</name>
<dbReference type="GO" id="GO:0002376">
    <property type="term" value="P:immune system process"/>
    <property type="evidence" value="ECO:0007669"/>
    <property type="project" value="UniProtKB-KW"/>
</dbReference>
<feature type="domain" description="Ig-like" evidence="9">
    <location>
        <begin position="59"/>
        <end position="137"/>
    </location>
</feature>
<evidence type="ECO:0000256" key="2">
    <source>
        <dbReference type="ARBA" id="ARBA00022475"/>
    </source>
</evidence>
<keyword evidence="10" id="KW-1185">Reference proteome</keyword>
<accession>A0A9F7TI40</accession>
<proteinExistence type="predicted"/>
<evidence type="ECO:0000256" key="5">
    <source>
        <dbReference type="ARBA" id="ARBA00023136"/>
    </source>
</evidence>
<keyword evidence="3" id="KW-0732">Signal</keyword>
<dbReference type="InterPro" id="IPR013783">
    <property type="entry name" value="Ig-like_fold"/>
</dbReference>
<dbReference type="GO" id="GO:0009617">
    <property type="term" value="P:response to bacterium"/>
    <property type="evidence" value="ECO:0007669"/>
    <property type="project" value="TreeGrafter"/>
</dbReference>
<dbReference type="GeneID" id="108268731"/>
<keyword evidence="2" id="KW-1003">Cell membrane</keyword>
<dbReference type="InterPro" id="IPR052051">
    <property type="entry name" value="TCR_complex_component"/>
</dbReference>
<dbReference type="PANTHER" id="PTHR19433:SF133">
    <property type="entry name" value="IMMUNE-TYPE RECEPTOR 5 PRECURSOR-RELATED"/>
    <property type="match status" value="1"/>
</dbReference>
<evidence type="ECO:0000256" key="8">
    <source>
        <dbReference type="SAM" id="Phobius"/>
    </source>
</evidence>
<feature type="transmembrane region" description="Helical" evidence="8">
    <location>
        <begin position="272"/>
        <end position="294"/>
    </location>
</feature>
<keyword evidence="8" id="KW-1133">Transmembrane helix</keyword>
<dbReference type="SUPFAM" id="SSF48726">
    <property type="entry name" value="Immunoglobulin"/>
    <property type="match status" value="4"/>
</dbReference>
<keyword evidence="5 8" id="KW-0472">Membrane</keyword>
<sequence>MLCSVQPSDSVARGDMLYTDLRLKMLMLMWITVMLFNKTDSAQTIDVNQPDRVITTDVGENVTLHCFRLGENNNEPNIWYKQKVGHEPCLMVTVLTKPDYEDEFKSPRFSIEKEKGSVHLKIANVEPSDEAMYYCGVVKFMKVFGKGTFLFVKGKPDLSVSVFQSGVSDSVPAGASVTLQCSVLSENRSAELQVLWFRAAPPQYHPQIIYTHLNSSHQCESGSSTHTCVYNFSKNILGLNDTGTYYCAVAMCGKIIFGNGTRVQLERSVDPVVIYLTVALGVCVVVIFALIFVITCGRRNCEQRSASLKQGSVTDKTLNQDCDNQLNYAALHFNERRAKRGRVKKQQPQDIIYSDVRAANQMKSLSQKTRCFHHLTTFQQIDLNVISPLKMTPMWILVLSLNIITPSQSVDFSRPSFLSVKSGERITLKCHIGDIRFAESVFWYKQTFGEMPQKVGDRLAYKDAKMSPMFKASGFIMEVNDKSISLTIPHIKKEHEGLYSCAKCYMDDVTLSSGTFLAVTDERDINVSVFQSGVSDSVPAGASVTLQCSVLSESRSAELQVLWFRAAPPQSHPQIIYTHHDSSHQCESGSSTHTCVYNFSKNILSLSDTGTYYCAVAVCGKIIFGNGTRVQLEESVDPVVICLAVSLGVCVVVIVAHIVTCKWRNCECCTVRSEDMVVKETQNQSRDAVELNFAALHINKRRGKRERARDNVYTEVIYSSVS</sequence>
<dbReference type="OrthoDB" id="8947657at2759"/>
<dbReference type="AlphaFoldDB" id="A0A9F7TI40"/>
<dbReference type="PROSITE" id="PS50835">
    <property type="entry name" value="IG_LIKE"/>
    <property type="match status" value="4"/>
</dbReference>
<reference evidence="11" key="2">
    <citation type="submission" date="2025-08" db="UniProtKB">
        <authorList>
            <consortium name="RefSeq"/>
        </authorList>
    </citation>
    <scope>IDENTIFICATION</scope>
    <source>
        <tissue evidence="11">Blood</tissue>
    </source>
</reference>
<dbReference type="RefSeq" id="XP_053538049.1">
    <property type="nucleotide sequence ID" value="XM_053682074.1"/>
</dbReference>
<evidence type="ECO:0000313" key="10">
    <source>
        <dbReference type="Proteomes" id="UP000221080"/>
    </source>
</evidence>
<dbReference type="KEGG" id="ipu:108268731"/>
<keyword evidence="8" id="KW-0812">Transmembrane</keyword>